<evidence type="ECO:0000256" key="4">
    <source>
        <dbReference type="ARBA" id="ARBA00023212"/>
    </source>
</evidence>
<dbReference type="GO" id="GO:0005912">
    <property type="term" value="C:adherens junction"/>
    <property type="evidence" value="ECO:0007669"/>
    <property type="project" value="TreeGrafter"/>
</dbReference>
<feature type="coiled-coil region" evidence="5">
    <location>
        <begin position="479"/>
        <end position="509"/>
    </location>
</feature>
<dbReference type="AlphaFoldDB" id="A0A1S3GCC6"/>
<feature type="compositionally biased region" description="Polar residues" evidence="6">
    <location>
        <begin position="18"/>
        <end position="45"/>
    </location>
</feature>
<organism evidence="8 9">
    <name type="scientific">Dipodomys ordii</name>
    <name type="common">Ord's kangaroo rat</name>
    <dbReference type="NCBI Taxonomy" id="10020"/>
    <lineage>
        <taxon>Eukaryota</taxon>
        <taxon>Metazoa</taxon>
        <taxon>Chordata</taxon>
        <taxon>Craniata</taxon>
        <taxon>Vertebrata</taxon>
        <taxon>Euteleostomi</taxon>
        <taxon>Mammalia</taxon>
        <taxon>Eutheria</taxon>
        <taxon>Euarchontoglires</taxon>
        <taxon>Glires</taxon>
        <taxon>Rodentia</taxon>
        <taxon>Castorimorpha</taxon>
        <taxon>Heteromyidae</taxon>
        <taxon>Dipodomyinae</taxon>
        <taxon>Dipodomys</taxon>
    </lineage>
</organism>
<dbReference type="GeneID" id="105996718"/>
<dbReference type="Gene3D" id="6.10.250.3120">
    <property type="match status" value="1"/>
</dbReference>
<evidence type="ECO:0000256" key="1">
    <source>
        <dbReference type="ARBA" id="ARBA00004245"/>
    </source>
</evidence>
<evidence type="ECO:0000313" key="9">
    <source>
        <dbReference type="RefSeq" id="XP_012886355.1"/>
    </source>
</evidence>
<dbReference type="Proteomes" id="UP000081671">
    <property type="component" value="Unplaced"/>
</dbReference>
<keyword evidence="4" id="KW-0206">Cytoskeleton</keyword>
<evidence type="ECO:0000313" key="8">
    <source>
        <dbReference type="Proteomes" id="UP000081671"/>
    </source>
</evidence>
<dbReference type="PROSITE" id="PS51307">
    <property type="entry name" value="ASD2"/>
    <property type="match status" value="1"/>
</dbReference>
<feature type="region of interest" description="Disordered" evidence="6">
    <location>
        <begin position="206"/>
        <end position="275"/>
    </location>
</feature>
<sequence length="589" mass="62883">MEALGPGGLGSGGDRASPASSTGSLDFGQLSTRADSAYSSFSTASGDPEPRTPSPATDLLPCLDWGSVRVAWGGSAPVTPDPTVRPPRSRPAVATRGGPRRSPETRGPPGTFSRQATPMLCALAAEAEAQARAQAAEPPSPPASRAAYRQRLAHAPDQQYGNGLSHRASQATVPEERTLHPCLQIVGADDCWQQVDASVGVFRPTSCSPPEAANGDTPTIDPPGLLTSDPPATAENGPLKPSPVDVLEPSGNDLPGSPHHTTLARGPGQPPWPSPHLQELVQELARLDPSLSDTFTSQSSPEPPLGLLDGLIPLPEIWAAMRPACWEEVGEETEGASEPGCHAGNLTRHLPASQEATRQENSTSSFVPDQPCGLGLGPESKYNIQAKKVELASLLQKMLVDLQAEQERLHGLARAWARRREDLEAAVSRTCAPRDLERFTRFLADLERVLGLLLLLGCRLTRVHCAMDRLGSAGAPEERASLLQRLRLLQRQQEDAKELKDHVARRERALREVLGQALPTEELSAYGALLAGKAAILAQQRSLDECVRLLQDQLDAIRIDLGHRPLCPRPSWPPGSCLSPAKPFPASPV</sequence>
<dbReference type="FunCoup" id="A0A1S3GCC6">
    <property type="interactions" value="8"/>
</dbReference>
<dbReference type="GO" id="GO:0051017">
    <property type="term" value="P:actin filament bundle assembly"/>
    <property type="evidence" value="ECO:0007669"/>
    <property type="project" value="TreeGrafter"/>
</dbReference>
<dbReference type="RefSeq" id="XP_012886355.1">
    <property type="nucleotide sequence ID" value="XM_013030901.1"/>
</dbReference>
<evidence type="ECO:0000256" key="2">
    <source>
        <dbReference type="ARBA" id="ARBA00006469"/>
    </source>
</evidence>
<dbReference type="Pfam" id="PF08687">
    <property type="entry name" value="ASD2"/>
    <property type="match status" value="1"/>
</dbReference>
<feature type="region of interest" description="Disordered" evidence="6">
    <location>
        <begin position="129"/>
        <end position="148"/>
    </location>
</feature>
<dbReference type="PANTHER" id="PTHR15012:SF37">
    <property type="entry name" value="PROTEIN SHROOM1"/>
    <property type="match status" value="1"/>
</dbReference>
<accession>A0A1S3GCC6</accession>
<dbReference type="CTD" id="134549"/>
<dbReference type="GO" id="GO:0051015">
    <property type="term" value="F:actin filament binding"/>
    <property type="evidence" value="ECO:0007669"/>
    <property type="project" value="InterPro"/>
</dbReference>
<dbReference type="InterPro" id="IPR027685">
    <property type="entry name" value="Shroom_fam"/>
</dbReference>
<proteinExistence type="inferred from homology"/>
<comment type="similarity">
    <text evidence="2">Belongs to the shroom family.</text>
</comment>
<dbReference type="GO" id="GO:0016324">
    <property type="term" value="C:apical plasma membrane"/>
    <property type="evidence" value="ECO:0007669"/>
    <property type="project" value="TreeGrafter"/>
</dbReference>
<dbReference type="GO" id="GO:0043296">
    <property type="term" value="C:apical junction complex"/>
    <property type="evidence" value="ECO:0007669"/>
    <property type="project" value="TreeGrafter"/>
</dbReference>
<gene>
    <name evidence="9" type="primary">Shroom1</name>
</gene>
<dbReference type="InParanoid" id="A0A1S3GCC6"/>
<name>A0A1S3GCC6_DIPOR</name>
<evidence type="ECO:0000256" key="6">
    <source>
        <dbReference type="SAM" id="MobiDB-lite"/>
    </source>
</evidence>
<feature type="compositionally biased region" description="Gly residues" evidence="6">
    <location>
        <begin position="1"/>
        <end position="13"/>
    </location>
</feature>
<protein>
    <submittedName>
        <fullName evidence="9">Protein Shroom1</fullName>
    </submittedName>
</protein>
<dbReference type="OrthoDB" id="10063560at2759"/>
<feature type="region of interest" description="Disordered" evidence="6">
    <location>
        <begin position="1"/>
        <end position="114"/>
    </location>
</feature>
<feature type="compositionally biased region" description="Low complexity" evidence="6">
    <location>
        <begin position="129"/>
        <end position="147"/>
    </location>
</feature>
<evidence type="ECO:0000256" key="3">
    <source>
        <dbReference type="ARBA" id="ARBA00022490"/>
    </source>
</evidence>
<comment type="subcellular location">
    <subcellularLocation>
        <location evidence="1">Cytoplasm</location>
        <location evidence="1">Cytoskeleton</location>
    </subcellularLocation>
</comment>
<keyword evidence="3" id="KW-0963">Cytoplasm</keyword>
<dbReference type="PANTHER" id="PTHR15012">
    <property type="entry name" value="APICAL PROTEIN/SHROOM-RELATED"/>
    <property type="match status" value="1"/>
</dbReference>
<feature type="region of interest" description="Disordered" evidence="6">
    <location>
        <begin position="570"/>
        <end position="589"/>
    </location>
</feature>
<dbReference type="InterPro" id="IPR014799">
    <property type="entry name" value="ASD2_dom"/>
</dbReference>
<dbReference type="GO" id="GO:0030864">
    <property type="term" value="C:cortical actin cytoskeleton"/>
    <property type="evidence" value="ECO:0007669"/>
    <property type="project" value="TreeGrafter"/>
</dbReference>
<feature type="domain" description="ASD2" evidence="7">
    <location>
        <begin position="278"/>
        <end position="562"/>
    </location>
</feature>
<keyword evidence="8" id="KW-1185">Reference proteome</keyword>
<keyword evidence="5" id="KW-0175">Coiled coil</keyword>
<evidence type="ECO:0000259" key="7">
    <source>
        <dbReference type="PROSITE" id="PS51307"/>
    </source>
</evidence>
<dbReference type="KEGG" id="dord:105996718"/>
<reference evidence="9" key="1">
    <citation type="submission" date="2025-08" db="UniProtKB">
        <authorList>
            <consortium name="RefSeq"/>
        </authorList>
    </citation>
    <scope>IDENTIFICATION</scope>
    <source>
        <tissue evidence="9">Kidney</tissue>
    </source>
</reference>
<dbReference type="GO" id="GO:0000902">
    <property type="term" value="P:cell morphogenesis"/>
    <property type="evidence" value="ECO:0007669"/>
    <property type="project" value="TreeGrafter"/>
</dbReference>
<evidence type="ECO:0000256" key="5">
    <source>
        <dbReference type="SAM" id="Coils"/>
    </source>
</evidence>